<dbReference type="OrthoDB" id="4414894at2759"/>
<keyword evidence="3" id="KW-1185">Reference proteome</keyword>
<protein>
    <submittedName>
        <fullName evidence="2">Uncharacterized protein</fullName>
    </submittedName>
</protein>
<dbReference type="GeneID" id="81427013"/>
<dbReference type="AlphaFoldDB" id="A0A9W9LN98"/>
<feature type="region of interest" description="Disordered" evidence="1">
    <location>
        <begin position="1"/>
        <end position="36"/>
    </location>
</feature>
<dbReference type="Proteomes" id="UP001149163">
    <property type="component" value="Unassembled WGS sequence"/>
</dbReference>
<name>A0A9W9LN98_9EURO</name>
<dbReference type="EMBL" id="JAPQKN010000003">
    <property type="protein sequence ID" value="KAJ5166931.1"/>
    <property type="molecule type" value="Genomic_DNA"/>
</dbReference>
<reference evidence="2" key="1">
    <citation type="submission" date="2022-11" db="EMBL/GenBank/DDBJ databases">
        <authorList>
            <person name="Petersen C."/>
        </authorList>
    </citation>
    <scope>NUCLEOTIDE SEQUENCE</scope>
    <source>
        <strain evidence="2">IBT 26290</strain>
    </source>
</reference>
<reference evidence="2" key="2">
    <citation type="journal article" date="2023" name="IMA Fungus">
        <title>Comparative genomic study of the Penicillium genus elucidates a diverse pangenome and 15 lateral gene transfer events.</title>
        <authorList>
            <person name="Petersen C."/>
            <person name="Sorensen T."/>
            <person name="Nielsen M.R."/>
            <person name="Sondergaard T.E."/>
            <person name="Sorensen J.L."/>
            <person name="Fitzpatrick D.A."/>
            <person name="Frisvad J.C."/>
            <person name="Nielsen K.L."/>
        </authorList>
    </citation>
    <scope>NUCLEOTIDE SEQUENCE</scope>
    <source>
        <strain evidence="2">IBT 26290</strain>
    </source>
</reference>
<gene>
    <name evidence="2" type="ORF">N7482_005712</name>
</gene>
<evidence type="ECO:0000313" key="2">
    <source>
        <dbReference type="EMBL" id="KAJ5166931.1"/>
    </source>
</evidence>
<sequence>MARKETPGSDSSSPLSASLLSPSRARGVESKASSPTPIWDLKSAFARLVEEDTVAWKNLGVERSPRHIVPPSGSIDSPIAFHLYNPTSRAAEKLRVIYVREEPFKGLSALFQLGIQPNMLKIPP</sequence>
<dbReference type="RefSeq" id="XP_056543392.1">
    <property type="nucleotide sequence ID" value="XM_056687837.1"/>
</dbReference>
<evidence type="ECO:0000256" key="1">
    <source>
        <dbReference type="SAM" id="MobiDB-lite"/>
    </source>
</evidence>
<proteinExistence type="predicted"/>
<comment type="caution">
    <text evidence="2">The sequence shown here is derived from an EMBL/GenBank/DDBJ whole genome shotgun (WGS) entry which is preliminary data.</text>
</comment>
<feature type="compositionally biased region" description="Low complexity" evidence="1">
    <location>
        <begin position="11"/>
        <end position="25"/>
    </location>
</feature>
<accession>A0A9W9LN98</accession>
<evidence type="ECO:0000313" key="3">
    <source>
        <dbReference type="Proteomes" id="UP001149163"/>
    </source>
</evidence>
<organism evidence="2 3">
    <name type="scientific">Penicillium canariense</name>
    <dbReference type="NCBI Taxonomy" id="189055"/>
    <lineage>
        <taxon>Eukaryota</taxon>
        <taxon>Fungi</taxon>
        <taxon>Dikarya</taxon>
        <taxon>Ascomycota</taxon>
        <taxon>Pezizomycotina</taxon>
        <taxon>Eurotiomycetes</taxon>
        <taxon>Eurotiomycetidae</taxon>
        <taxon>Eurotiales</taxon>
        <taxon>Aspergillaceae</taxon>
        <taxon>Penicillium</taxon>
    </lineage>
</organism>